<evidence type="ECO:0000256" key="11">
    <source>
        <dbReference type="ARBA" id="ARBA00023201"/>
    </source>
</evidence>
<evidence type="ECO:0000256" key="3">
    <source>
        <dbReference type="ARBA" id="ARBA00022448"/>
    </source>
</evidence>
<feature type="transmembrane region" description="Helical" evidence="14">
    <location>
        <begin position="127"/>
        <end position="151"/>
    </location>
</feature>
<dbReference type="GO" id="GO:0015824">
    <property type="term" value="P:proline transport"/>
    <property type="evidence" value="ECO:0007669"/>
    <property type="project" value="InterPro"/>
</dbReference>
<organism evidence="15 16">
    <name type="scientific">Methanococcoides vulcani</name>
    <dbReference type="NCBI Taxonomy" id="1353158"/>
    <lineage>
        <taxon>Archaea</taxon>
        <taxon>Methanobacteriati</taxon>
        <taxon>Methanobacteriota</taxon>
        <taxon>Stenosarchaea group</taxon>
        <taxon>Methanomicrobia</taxon>
        <taxon>Methanosarcinales</taxon>
        <taxon>Methanosarcinaceae</taxon>
        <taxon>Methanococcoides</taxon>
    </lineage>
</organism>
<feature type="transmembrane region" description="Helical" evidence="14">
    <location>
        <begin position="280"/>
        <end position="304"/>
    </location>
</feature>
<keyword evidence="10 14" id="KW-0472">Membrane</keyword>
<name>A0A1H9ZU27_9EURY</name>
<keyword evidence="11" id="KW-0739">Sodium transport</keyword>
<dbReference type="InterPro" id="IPR011851">
    <property type="entry name" value="Na/Pro_symporter"/>
</dbReference>
<evidence type="ECO:0000256" key="6">
    <source>
        <dbReference type="ARBA" id="ARBA00022847"/>
    </source>
</evidence>
<feature type="transmembrane region" description="Helical" evidence="14">
    <location>
        <begin position="430"/>
        <end position="450"/>
    </location>
</feature>
<dbReference type="InterPro" id="IPR001734">
    <property type="entry name" value="Na/solute_symporter"/>
</dbReference>
<feature type="transmembrane region" description="Helical" evidence="14">
    <location>
        <begin position="238"/>
        <end position="259"/>
    </location>
</feature>
<feature type="transmembrane region" description="Helical" evidence="14">
    <location>
        <begin position="9"/>
        <end position="29"/>
    </location>
</feature>
<dbReference type="InterPro" id="IPR018212">
    <property type="entry name" value="Na/solute_symporter_CS"/>
</dbReference>
<keyword evidence="4" id="KW-1003">Cell membrane</keyword>
<accession>A0A1H9ZU27</accession>
<feature type="transmembrane region" description="Helical" evidence="14">
    <location>
        <begin position="69"/>
        <end position="93"/>
    </location>
</feature>
<evidence type="ECO:0000256" key="7">
    <source>
        <dbReference type="ARBA" id="ARBA00022989"/>
    </source>
</evidence>
<evidence type="ECO:0000256" key="2">
    <source>
        <dbReference type="ARBA" id="ARBA00006434"/>
    </source>
</evidence>
<evidence type="ECO:0000313" key="16">
    <source>
        <dbReference type="Proteomes" id="UP000243338"/>
    </source>
</evidence>
<keyword evidence="8" id="KW-0915">Sodium</keyword>
<evidence type="ECO:0000256" key="12">
    <source>
        <dbReference type="ARBA" id="ARBA00033708"/>
    </source>
</evidence>
<evidence type="ECO:0000256" key="14">
    <source>
        <dbReference type="SAM" id="Phobius"/>
    </source>
</evidence>
<evidence type="ECO:0000256" key="5">
    <source>
        <dbReference type="ARBA" id="ARBA00022692"/>
    </source>
</evidence>
<comment type="catalytic activity">
    <reaction evidence="12">
        <text>L-proline(in) + Na(+)(in) = L-proline(out) + Na(+)(out)</text>
        <dbReference type="Rhea" id="RHEA:28967"/>
        <dbReference type="ChEBI" id="CHEBI:29101"/>
        <dbReference type="ChEBI" id="CHEBI:60039"/>
    </reaction>
</comment>
<dbReference type="AlphaFoldDB" id="A0A1H9ZU27"/>
<evidence type="ECO:0000256" key="13">
    <source>
        <dbReference type="RuleBase" id="RU362091"/>
    </source>
</evidence>
<dbReference type="NCBIfam" id="TIGR02121">
    <property type="entry name" value="Na_Pro_sym"/>
    <property type="match status" value="1"/>
</dbReference>
<evidence type="ECO:0000313" key="15">
    <source>
        <dbReference type="EMBL" id="SES85259.1"/>
    </source>
</evidence>
<comment type="subcellular location">
    <subcellularLocation>
        <location evidence="1">Cell membrane</location>
        <topology evidence="1">Multi-pass membrane protein</topology>
    </subcellularLocation>
</comment>
<dbReference type="PROSITE" id="PS50283">
    <property type="entry name" value="NA_SOLUT_SYMP_3"/>
    <property type="match status" value="1"/>
</dbReference>
<dbReference type="Pfam" id="PF00474">
    <property type="entry name" value="SSF"/>
    <property type="match status" value="1"/>
</dbReference>
<protein>
    <submittedName>
        <fullName evidence="15">Sodium/proline symporter</fullName>
    </submittedName>
</protein>
<dbReference type="CDD" id="cd11475">
    <property type="entry name" value="SLC5sbd_PutP"/>
    <property type="match status" value="1"/>
</dbReference>
<dbReference type="Proteomes" id="UP000243338">
    <property type="component" value="Unassembled WGS sequence"/>
</dbReference>
<feature type="transmembrane region" description="Helical" evidence="14">
    <location>
        <begin position="316"/>
        <end position="341"/>
    </location>
</feature>
<dbReference type="OrthoDB" id="9779at2157"/>
<dbReference type="Gene3D" id="1.20.1730.10">
    <property type="entry name" value="Sodium/glucose cotransporter"/>
    <property type="match status" value="1"/>
</dbReference>
<dbReference type="RefSeq" id="WP_210409177.1">
    <property type="nucleotide sequence ID" value="NZ_CAAGSJ010000005.1"/>
</dbReference>
<comment type="similarity">
    <text evidence="2 13">Belongs to the sodium:solute symporter (SSF) (TC 2.A.21) family.</text>
</comment>
<keyword evidence="3" id="KW-0813">Transport</keyword>
<evidence type="ECO:0000256" key="9">
    <source>
        <dbReference type="ARBA" id="ARBA00023065"/>
    </source>
</evidence>
<dbReference type="NCBIfam" id="TIGR00813">
    <property type="entry name" value="sss"/>
    <property type="match status" value="1"/>
</dbReference>
<keyword evidence="16" id="KW-1185">Reference proteome</keyword>
<dbReference type="PROSITE" id="PS00456">
    <property type="entry name" value="NA_SOLUT_SYMP_1"/>
    <property type="match status" value="1"/>
</dbReference>
<evidence type="ECO:0000256" key="10">
    <source>
        <dbReference type="ARBA" id="ARBA00023136"/>
    </source>
</evidence>
<evidence type="ECO:0000256" key="1">
    <source>
        <dbReference type="ARBA" id="ARBA00004651"/>
    </source>
</evidence>
<keyword evidence="9" id="KW-0406">Ion transport</keyword>
<dbReference type="InterPro" id="IPR038377">
    <property type="entry name" value="Na/Glc_symporter_sf"/>
</dbReference>
<keyword evidence="7 14" id="KW-1133">Transmembrane helix</keyword>
<evidence type="ECO:0000256" key="8">
    <source>
        <dbReference type="ARBA" id="ARBA00023053"/>
    </source>
</evidence>
<reference evidence="16" key="1">
    <citation type="submission" date="2016-10" db="EMBL/GenBank/DDBJ databases">
        <authorList>
            <person name="Varghese N."/>
            <person name="Submissions S."/>
        </authorList>
    </citation>
    <scope>NUCLEOTIDE SEQUENCE [LARGE SCALE GENOMIC DNA]</scope>
    <source>
        <strain evidence="16">SLH 33</strain>
    </source>
</reference>
<dbReference type="STRING" id="1353158.SAMN04488587_1273"/>
<dbReference type="GO" id="GO:0005886">
    <property type="term" value="C:plasma membrane"/>
    <property type="evidence" value="ECO:0007669"/>
    <property type="project" value="UniProtKB-SubCell"/>
</dbReference>
<dbReference type="PANTHER" id="PTHR48086">
    <property type="entry name" value="SODIUM/PROLINE SYMPORTER-RELATED"/>
    <property type="match status" value="1"/>
</dbReference>
<dbReference type="GO" id="GO:0031402">
    <property type="term" value="F:sodium ion binding"/>
    <property type="evidence" value="ECO:0007669"/>
    <property type="project" value="InterPro"/>
</dbReference>
<dbReference type="GO" id="GO:0005298">
    <property type="term" value="F:proline:sodium symporter activity"/>
    <property type="evidence" value="ECO:0007669"/>
    <property type="project" value="InterPro"/>
</dbReference>
<feature type="transmembrane region" description="Helical" evidence="14">
    <location>
        <begin position="163"/>
        <end position="188"/>
    </location>
</feature>
<keyword evidence="5 14" id="KW-0812">Transmembrane</keyword>
<evidence type="ECO:0000256" key="4">
    <source>
        <dbReference type="ARBA" id="ARBA00022475"/>
    </source>
</evidence>
<feature type="transmembrane region" description="Helical" evidence="14">
    <location>
        <begin position="404"/>
        <end position="423"/>
    </location>
</feature>
<feature type="transmembrane region" description="Helical" evidence="14">
    <location>
        <begin position="195"/>
        <end position="218"/>
    </location>
</feature>
<keyword evidence="6" id="KW-0769">Symport</keyword>
<dbReference type="PANTHER" id="PTHR48086:SF3">
    <property type="entry name" value="SODIUM_PROLINE SYMPORTER"/>
    <property type="match status" value="1"/>
</dbReference>
<dbReference type="EMBL" id="FOHQ01000003">
    <property type="protein sequence ID" value="SES85259.1"/>
    <property type="molecule type" value="Genomic_DNA"/>
</dbReference>
<feature type="transmembrane region" description="Helical" evidence="14">
    <location>
        <begin position="373"/>
        <end position="392"/>
    </location>
</feature>
<sequence>MEITSGNQSVVIIIALYLLFMLAIGFYYYKRTENLSDYILGGRKLNKWVTALSSEASDMSGWLLLGLPGYAYLAGMEAIWIALGLGIGTYLNWKFVAKRLRKYSMEAGDALTIPVYFENRFRDKSKLLRTISALFILIFFLFYTSSGFVAGGKLFSTVFGGEYVTALTIGVLAIIFYTFMGGFMAVCWTDFFQALLMILAITLVPLTAMNGLGGISSTTDIIRTIDPSLLSPLTGSDGTMISLMAIVSLMAWGFGYFGQPHILVRFMAINNLGEIKQSRAIAMSWVTISLVFAVFIGLVGRAFVPEFLAGATSETVFIVMVNSLFHPIVAGVMLAAILAAIMSTADSQLLVASSAFTDIYTLLFKSDASQRQLVWMGRFTVIGISLLAYYFALDPESSVLELVAYAWAGFGAAFGPAIIFSLFSKKMTRNAALAGILIGGITVIVWKQLSGGIFDLYEIVPGFVLSSIAIWLVTRFGEEPEQEIQEEFEKVQRSV</sequence>
<proteinExistence type="inferred from homology"/>
<gene>
    <name evidence="15" type="ORF">SAMN04488587_1273</name>
</gene>
<dbReference type="InterPro" id="IPR050277">
    <property type="entry name" value="Sodium:Solute_Symporter"/>
</dbReference>